<dbReference type="InterPro" id="IPR012677">
    <property type="entry name" value="Nucleotide-bd_a/b_plait_sf"/>
</dbReference>
<evidence type="ECO:0000259" key="5">
    <source>
        <dbReference type="Pfam" id="PF17799"/>
    </source>
</evidence>
<dbReference type="InterPro" id="IPR040447">
    <property type="entry name" value="RRM_Rrp7"/>
</dbReference>
<dbReference type="SUPFAM" id="SSF54928">
    <property type="entry name" value="RNA-binding domain, RBD"/>
    <property type="match status" value="1"/>
</dbReference>
<dbReference type="PANTHER" id="PTHR13191">
    <property type="entry name" value="RIBOSOMAL RNA PROCESSING PROTEIN 7-RELATED"/>
    <property type="match status" value="1"/>
</dbReference>
<sequence length="434" mass="48107">MAEPETARPPCAAREEDQQQEKRCPEDQPAERGPSHKRARAGPPSGQEKGECAARDAKRKRNRAEPLEELPNGFKVFPVLVPRAERARPAATGPAPASLAAHYMYFKAHEARRPDPAAPAGRTLFVANVPADATAEHFRPLFRAVGKIESVRFHRARKDDGGGAPTAGSLFDVLAGTEAAPEESDGGEGVLDEFAAGAPERKQAGRSRKAKADLAALRLLEERMNNARRLPLSGGSFAHVAFRRSDAVEKALSMLQMPRVWGEGMLPGSEKGSLRPIGYEGTLVDNAGKSIPFAFAAPGYRNEYFALRPDRADLQASVDAFMAHFDAKERQARLAEKRKHNVVDEDGFVTVTRVGRRNTNTDRDGNTVIAVSAEMAKRSMDESRNKRKKTELVDFYRFQRREAKKNKLADLRKKFDQDKKKIEALKAQRRFKPY</sequence>
<evidence type="ECO:0000256" key="3">
    <source>
        <dbReference type="SAM" id="MobiDB-lite"/>
    </source>
</evidence>
<feature type="domain" description="Ribosomal RNA-processing protein 7 C-terminal" evidence="4">
    <location>
        <begin position="307"/>
        <end position="434"/>
    </location>
</feature>
<dbReference type="Pfam" id="PF12923">
    <property type="entry name" value="RRP7"/>
    <property type="match status" value="1"/>
</dbReference>
<feature type="coiled-coil region" evidence="2">
    <location>
        <begin position="401"/>
        <end position="428"/>
    </location>
</feature>
<dbReference type="EMBL" id="JAEFCI010011952">
    <property type="protein sequence ID" value="KAG5456301.1"/>
    <property type="molecule type" value="Genomic_DNA"/>
</dbReference>
<dbReference type="Proteomes" id="UP000673691">
    <property type="component" value="Unassembled WGS sequence"/>
</dbReference>
<dbReference type="Pfam" id="PF17799">
    <property type="entry name" value="RRM_Rrp7"/>
    <property type="match status" value="1"/>
</dbReference>
<dbReference type="PANTHER" id="PTHR13191:SF0">
    <property type="entry name" value="RIBOSOMAL RNA-PROCESSING PROTEIN 7 HOMOLOG A-RELATED"/>
    <property type="match status" value="1"/>
</dbReference>
<evidence type="ECO:0000313" key="7">
    <source>
        <dbReference type="Proteomes" id="UP000673691"/>
    </source>
</evidence>
<dbReference type="Gene3D" id="6.10.250.1770">
    <property type="match status" value="1"/>
</dbReference>
<dbReference type="GO" id="GO:0032545">
    <property type="term" value="C:CURI complex"/>
    <property type="evidence" value="ECO:0007669"/>
    <property type="project" value="TreeGrafter"/>
</dbReference>
<evidence type="ECO:0000256" key="1">
    <source>
        <dbReference type="ARBA" id="ARBA00006110"/>
    </source>
</evidence>
<reference evidence="6 7" key="1">
    <citation type="journal article" name="Sci. Rep.">
        <title>Genome-scale phylogenetic analyses confirm Olpidium as the closest living zoosporic fungus to the non-flagellated, terrestrial fungi.</title>
        <authorList>
            <person name="Chang Y."/>
            <person name="Rochon D."/>
            <person name="Sekimoto S."/>
            <person name="Wang Y."/>
            <person name="Chovatia M."/>
            <person name="Sandor L."/>
            <person name="Salamov A."/>
            <person name="Grigoriev I.V."/>
            <person name="Stajich J.E."/>
            <person name="Spatafora J.W."/>
        </authorList>
    </citation>
    <scope>NUCLEOTIDE SEQUENCE [LARGE SCALE GENOMIC DNA]</scope>
    <source>
        <strain evidence="6">S191</strain>
    </source>
</reference>
<dbReference type="GO" id="GO:0034456">
    <property type="term" value="C:UTP-C complex"/>
    <property type="evidence" value="ECO:0007669"/>
    <property type="project" value="TreeGrafter"/>
</dbReference>
<feature type="domain" description="Rrp7 RRM-like N-terminal" evidence="5">
    <location>
        <begin position="73"/>
        <end position="145"/>
    </location>
</feature>
<keyword evidence="7" id="KW-1185">Reference proteome</keyword>
<comment type="similarity">
    <text evidence="1">Belongs to the RRP7 family.</text>
</comment>
<accession>A0A8H7ZND0</accession>
<dbReference type="GO" id="GO:0000028">
    <property type="term" value="P:ribosomal small subunit assembly"/>
    <property type="evidence" value="ECO:0007669"/>
    <property type="project" value="TreeGrafter"/>
</dbReference>
<evidence type="ECO:0000313" key="6">
    <source>
        <dbReference type="EMBL" id="KAG5456301.1"/>
    </source>
</evidence>
<dbReference type="AlphaFoldDB" id="A0A8H7ZND0"/>
<proteinExistence type="inferred from homology"/>
<feature type="region of interest" description="Disordered" evidence="3">
    <location>
        <begin position="1"/>
        <end position="67"/>
    </location>
</feature>
<comment type="caution">
    <text evidence="6">The sequence shown here is derived from an EMBL/GenBank/DDBJ whole genome shotgun (WGS) entry which is preliminary data.</text>
</comment>
<dbReference type="CDD" id="cd12951">
    <property type="entry name" value="RRP7_Rrp7A"/>
    <property type="match status" value="1"/>
</dbReference>
<protein>
    <submittedName>
        <fullName evidence="6">Ribosomal RNA-processing protein 7-domain-containing protein</fullName>
    </submittedName>
</protein>
<dbReference type="GO" id="GO:0003676">
    <property type="term" value="F:nucleic acid binding"/>
    <property type="evidence" value="ECO:0007669"/>
    <property type="project" value="InterPro"/>
</dbReference>
<organism evidence="6 7">
    <name type="scientific">Olpidium bornovanus</name>
    <dbReference type="NCBI Taxonomy" id="278681"/>
    <lineage>
        <taxon>Eukaryota</taxon>
        <taxon>Fungi</taxon>
        <taxon>Fungi incertae sedis</taxon>
        <taxon>Olpidiomycota</taxon>
        <taxon>Olpidiomycotina</taxon>
        <taxon>Olpidiomycetes</taxon>
        <taxon>Olpidiales</taxon>
        <taxon>Olpidiaceae</taxon>
        <taxon>Olpidium</taxon>
    </lineage>
</organism>
<feature type="compositionally biased region" description="Basic and acidic residues" evidence="3">
    <location>
        <begin position="13"/>
        <end position="34"/>
    </location>
</feature>
<dbReference type="GO" id="GO:0006364">
    <property type="term" value="P:rRNA processing"/>
    <property type="evidence" value="ECO:0007669"/>
    <property type="project" value="TreeGrafter"/>
</dbReference>
<dbReference type="InterPro" id="IPR024326">
    <property type="entry name" value="RRP7_C"/>
</dbReference>
<evidence type="ECO:0000256" key="2">
    <source>
        <dbReference type="SAM" id="Coils"/>
    </source>
</evidence>
<dbReference type="Gene3D" id="3.30.70.330">
    <property type="match status" value="1"/>
</dbReference>
<dbReference type="InterPro" id="IPR040446">
    <property type="entry name" value="RRP7"/>
</dbReference>
<evidence type="ECO:0000259" key="4">
    <source>
        <dbReference type="Pfam" id="PF12923"/>
    </source>
</evidence>
<dbReference type="InterPro" id="IPR035979">
    <property type="entry name" value="RBD_domain_sf"/>
</dbReference>
<dbReference type="OrthoDB" id="5390at2759"/>
<gene>
    <name evidence="6" type="ORF">BJ554DRAFT_3994</name>
</gene>
<name>A0A8H7ZND0_9FUNG</name>
<keyword evidence="2" id="KW-0175">Coiled coil</keyword>